<keyword evidence="2" id="KW-0808">Transferase</keyword>
<sequence>MKLEFTISGGDFSKAGFASSEVKKMLKKINVEPKIIKRVVVALYEGEVNVCAHAYKGKITVDIDGAIIKMQIKDEGPGIENIDEAMKEGYSTASEAVREMGFGAGMGLPNMKKNADEMQIESKVNEGTTVSILHYLK</sequence>
<dbReference type="OrthoDB" id="9797578at2"/>
<feature type="domain" description="Histidine kinase/HSP90-like ATPase" evidence="1">
    <location>
        <begin position="20"/>
        <end position="132"/>
    </location>
</feature>
<dbReference type="Pfam" id="PF13581">
    <property type="entry name" value="HATPase_c_2"/>
    <property type="match status" value="1"/>
</dbReference>
<evidence type="ECO:0000313" key="2">
    <source>
        <dbReference type="EMBL" id="ALO14435.1"/>
    </source>
</evidence>
<dbReference type="InterPro" id="IPR036890">
    <property type="entry name" value="HATPase_C_sf"/>
</dbReference>
<dbReference type="STRING" id="1307839.L21SP5_00764"/>
<reference evidence="2 3" key="1">
    <citation type="submission" date="2015-11" db="EMBL/GenBank/DDBJ databases">
        <title>Description and complete genome sequence of a novel strain predominating in hypersaline microbial mats and representing a new family of the Bacteriodetes phylum.</title>
        <authorList>
            <person name="Spring S."/>
            <person name="Bunk B."/>
            <person name="Sproer C."/>
            <person name="Klenk H.-P."/>
        </authorList>
    </citation>
    <scope>NUCLEOTIDE SEQUENCE [LARGE SCALE GENOMIC DNA]</scope>
    <source>
        <strain evidence="2 3">L21-Spi-D4</strain>
    </source>
</reference>
<protein>
    <submittedName>
        <fullName evidence="2">Anti-sigma F factor</fullName>
        <ecNumber evidence="2">2.7.11.1</ecNumber>
    </submittedName>
</protein>
<dbReference type="AlphaFoldDB" id="A0A0S2HWJ1"/>
<dbReference type="KEGG" id="blq:L21SP5_00764"/>
<organism evidence="2 3">
    <name type="scientific">Salinivirga cyanobacteriivorans</name>
    <dbReference type="NCBI Taxonomy" id="1307839"/>
    <lineage>
        <taxon>Bacteria</taxon>
        <taxon>Pseudomonadati</taxon>
        <taxon>Bacteroidota</taxon>
        <taxon>Bacteroidia</taxon>
        <taxon>Bacteroidales</taxon>
        <taxon>Salinivirgaceae</taxon>
        <taxon>Salinivirga</taxon>
    </lineage>
</organism>
<dbReference type="EMBL" id="CP013118">
    <property type="protein sequence ID" value="ALO14435.1"/>
    <property type="molecule type" value="Genomic_DNA"/>
</dbReference>
<dbReference type="Proteomes" id="UP000064893">
    <property type="component" value="Chromosome"/>
</dbReference>
<dbReference type="SUPFAM" id="SSF55874">
    <property type="entry name" value="ATPase domain of HSP90 chaperone/DNA topoisomerase II/histidine kinase"/>
    <property type="match status" value="1"/>
</dbReference>
<dbReference type="InterPro" id="IPR003594">
    <property type="entry name" value="HATPase_dom"/>
</dbReference>
<evidence type="ECO:0000313" key="3">
    <source>
        <dbReference type="Proteomes" id="UP000064893"/>
    </source>
</evidence>
<dbReference type="GO" id="GO:0004674">
    <property type="term" value="F:protein serine/threonine kinase activity"/>
    <property type="evidence" value="ECO:0007669"/>
    <property type="project" value="UniProtKB-EC"/>
</dbReference>
<evidence type="ECO:0000259" key="1">
    <source>
        <dbReference type="Pfam" id="PF13581"/>
    </source>
</evidence>
<dbReference type="RefSeq" id="WP_057951983.1">
    <property type="nucleotide sequence ID" value="NZ_CP013118.1"/>
</dbReference>
<accession>A0A0S2HWJ1</accession>
<gene>
    <name evidence="2" type="primary">spoIIAB</name>
    <name evidence="2" type="ORF">L21SP5_00764</name>
</gene>
<dbReference type="EC" id="2.7.11.1" evidence="2"/>
<proteinExistence type="predicted"/>
<keyword evidence="3" id="KW-1185">Reference proteome</keyword>
<dbReference type="Gene3D" id="3.30.565.10">
    <property type="entry name" value="Histidine kinase-like ATPase, C-terminal domain"/>
    <property type="match status" value="1"/>
</dbReference>
<name>A0A0S2HWJ1_9BACT</name>